<accession>A0A8X6UJM8</accession>
<protein>
    <submittedName>
        <fullName evidence="1">Uncharacterized protein</fullName>
    </submittedName>
</protein>
<dbReference type="AlphaFoldDB" id="A0A8X6UJM8"/>
<comment type="caution">
    <text evidence="1">The sequence shown here is derived from an EMBL/GenBank/DDBJ whole genome shotgun (WGS) entry which is preliminary data.</text>
</comment>
<reference evidence="1" key="1">
    <citation type="submission" date="2020-08" db="EMBL/GenBank/DDBJ databases">
        <title>Multicomponent nature underlies the extraordinary mechanical properties of spider dragline silk.</title>
        <authorList>
            <person name="Kono N."/>
            <person name="Nakamura H."/>
            <person name="Mori M."/>
            <person name="Yoshida Y."/>
            <person name="Ohtoshi R."/>
            <person name="Malay A.D."/>
            <person name="Moran D.A.P."/>
            <person name="Tomita M."/>
            <person name="Numata K."/>
            <person name="Arakawa K."/>
        </authorList>
    </citation>
    <scope>NUCLEOTIDE SEQUENCE</scope>
</reference>
<organism evidence="1 2">
    <name type="scientific">Nephila pilipes</name>
    <name type="common">Giant wood spider</name>
    <name type="synonym">Nephila maculata</name>
    <dbReference type="NCBI Taxonomy" id="299642"/>
    <lineage>
        <taxon>Eukaryota</taxon>
        <taxon>Metazoa</taxon>
        <taxon>Ecdysozoa</taxon>
        <taxon>Arthropoda</taxon>
        <taxon>Chelicerata</taxon>
        <taxon>Arachnida</taxon>
        <taxon>Araneae</taxon>
        <taxon>Araneomorphae</taxon>
        <taxon>Entelegynae</taxon>
        <taxon>Araneoidea</taxon>
        <taxon>Nephilidae</taxon>
        <taxon>Nephila</taxon>
    </lineage>
</organism>
<keyword evidence="2" id="KW-1185">Reference proteome</keyword>
<sequence>MPSHAHQGHFYNSSKRLFTEGGGGKQSRRGACLTGTDFSSSFFFWLFCSTFPHIATFYRVEFGSRTTLLDFESVGRDLDQLWITRFVYHLPFYLGLFLDCVWRKCFLSRWCCPLGTFGLLVLMT</sequence>
<dbReference type="Proteomes" id="UP000887013">
    <property type="component" value="Unassembled WGS sequence"/>
</dbReference>
<name>A0A8X6UJM8_NEPPI</name>
<proteinExistence type="predicted"/>
<evidence type="ECO:0000313" key="1">
    <source>
        <dbReference type="EMBL" id="GFU24043.1"/>
    </source>
</evidence>
<dbReference type="EMBL" id="BMAW01128110">
    <property type="protein sequence ID" value="GFU24043.1"/>
    <property type="molecule type" value="Genomic_DNA"/>
</dbReference>
<evidence type="ECO:0000313" key="2">
    <source>
        <dbReference type="Proteomes" id="UP000887013"/>
    </source>
</evidence>
<gene>
    <name evidence="1" type="ORF">NPIL_585021</name>
</gene>